<dbReference type="Proteomes" id="UP000886885">
    <property type="component" value="Chromosome 4D"/>
</dbReference>
<dbReference type="EMBL" id="JAAWWB010000008">
    <property type="protein sequence ID" value="KAG6777639.1"/>
    <property type="molecule type" value="Genomic_DNA"/>
</dbReference>
<evidence type="ECO:0000313" key="3">
    <source>
        <dbReference type="EMBL" id="KAG6777639.1"/>
    </source>
</evidence>
<feature type="chain" id="PRO_5036471640" evidence="2">
    <location>
        <begin position="16"/>
        <end position="73"/>
    </location>
</feature>
<feature type="compositionally biased region" description="Basic and acidic residues" evidence="1">
    <location>
        <begin position="54"/>
        <end position="73"/>
    </location>
</feature>
<keyword evidence="4" id="KW-1185">Reference proteome</keyword>
<gene>
    <name evidence="3" type="ORF">POTOM_017465</name>
</gene>
<organism evidence="3 4">
    <name type="scientific">Populus tomentosa</name>
    <name type="common">Chinese white poplar</name>
    <dbReference type="NCBI Taxonomy" id="118781"/>
    <lineage>
        <taxon>Eukaryota</taxon>
        <taxon>Viridiplantae</taxon>
        <taxon>Streptophyta</taxon>
        <taxon>Embryophyta</taxon>
        <taxon>Tracheophyta</taxon>
        <taxon>Spermatophyta</taxon>
        <taxon>Magnoliopsida</taxon>
        <taxon>eudicotyledons</taxon>
        <taxon>Gunneridae</taxon>
        <taxon>Pentapetalae</taxon>
        <taxon>rosids</taxon>
        <taxon>fabids</taxon>
        <taxon>Malpighiales</taxon>
        <taxon>Salicaceae</taxon>
        <taxon>Saliceae</taxon>
        <taxon>Populus</taxon>
    </lineage>
</organism>
<keyword evidence="2" id="KW-0732">Signal</keyword>
<sequence length="73" mass="7744">MLLLFSSSVCVLSMAEQSISLAVLTPTIAEVDGGDKKENSSGHDFVNMGGNTHSIREEGKVSVSNKDNKETTT</sequence>
<evidence type="ECO:0000313" key="4">
    <source>
        <dbReference type="Proteomes" id="UP000886885"/>
    </source>
</evidence>
<dbReference type="AlphaFoldDB" id="A0A8X8D464"/>
<name>A0A8X8D464_POPTO</name>
<protein>
    <submittedName>
        <fullName evidence="3">Uncharacterized protein</fullName>
    </submittedName>
</protein>
<evidence type="ECO:0000256" key="1">
    <source>
        <dbReference type="SAM" id="MobiDB-lite"/>
    </source>
</evidence>
<feature type="region of interest" description="Disordered" evidence="1">
    <location>
        <begin position="32"/>
        <end position="73"/>
    </location>
</feature>
<accession>A0A8X8D464</accession>
<reference evidence="3" key="1">
    <citation type="journal article" date="2020" name="bioRxiv">
        <title>Hybrid origin of Populus tomentosa Carr. identified through genome sequencing and phylogenomic analysis.</title>
        <authorList>
            <person name="An X."/>
            <person name="Gao K."/>
            <person name="Chen Z."/>
            <person name="Li J."/>
            <person name="Yang X."/>
            <person name="Yang X."/>
            <person name="Zhou J."/>
            <person name="Guo T."/>
            <person name="Zhao T."/>
            <person name="Huang S."/>
            <person name="Miao D."/>
            <person name="Khan W.U."/>
            <person name="Rao P."/>
            <person name="Ye M."/>
            <person name="Lei B."/>
            <person name="Liao W."/>
            <person name="Wang J."/>
            <person name="Ji L."/>
            <person name="Li Y."/>
            <person name="Guo B."/>
            <person name="Mustafa N.S."/>
            <person name="Li S."/>
            <person name="Yun Q."/>
            <person name="Keller S.R."/>
            <person name="Mao J."/>
            <person name="Zhang R."/>
            <person name="Strauss S.H."/>
        </authorList>
    </citation>
    <scope>NUCLEOTIDE SEQUENCE</scope>
    <source>
        <strain evidence="3">GM15</strain>
        <tissue evidence="3">Leaf</tissue>
    </source>
</reference>
<comment type="caution">
    <text evidence="3">The sequence shown here is derived from an EMBL/GenBank/DDBJ whole genome shotgun (WGS) entry which is preliminary data.</text>
</comment>
<feature type="signal peptide" evidence="2">
    <location>
        <begin position="1"/>
        <end position="15"/>
    </location>
</feature>
<proteinExistence type="predicted"/>
<evidence type="ECO:0000256" key="2">
    <source>
        <dbReference type="SAM" id="SignalP"/>
    </source>
</evidence>